<dbReference type="InterPro" id="IPR000217">
    <property type="entry name" value="Tubulin"/>
</dbReference>
<dbReference type="GO" id="GO:0005525">
    <property type="term" value="F:GTP binding"/>
    <property type="evidence" value="ECO:0007669"/>
    <property type="project" value="UniProtKB-KW"/>
</dbReference>
<evidence type="ECO:0000313" key="13">
    <source>
        <dbReference type="Proteomes" id="UP000386466"/>
    </source>
</evidence>
<name>A0A485MNE9_LYNPA</name>
<organism evidence="12 13">
    <name type="scientific">Lynx pardinus</name>
    <name type="common">Iberian lynx</name>
    <name type="synonym">Felis pardina</name>
    <dbReference type="NCBI Taxonomy" id="191816"/>
    <lineage>
        <taxon>Eukaryota</taxon>
        <taxon>Metazoa</taxon>
        <taxon>Chordata</taxon>
        <taxon>Craniata</taxon>
        <taxon>Vertebrata</taxon>
        <taxon>Euteleostomi</taxon>
        <taxon>Mammalia</taxon>
        <taxon>Eutheria</taxon>
        <taxon>Laurasiatheria</taxon>
        <taxon>Carnivora</taxon>
        <taxon>Feliformia</taxon>
        <taxon>Felidae</taxon>
        <taxon>Felinae</taxon>
        <taxon>Lynx</taxon>
    </lineage>
</organism>
<dbReference type="Gene3D" id="3.40.50.1440">
    <property type="entry name" value="Tubulin/FtsZ, GTPase domain"/>
    <property type="match status" value="1"/>
</dbReference>
<gene>
    <name evidence="12" type="ORF">LYPA_23C012364</name>
</gene>
<keyword evidence="6" id="KW-0547">Nucleotide-binding</keyword>
<dbReference type="PRINTS" id="PR01161">
    <property type="entry name" value="TUBULIN"/>
</dbReference>
<dbReference type="GO" id="GO:0007017">
    <property type="term" value="P:microtubule-based process"/>
    <property type="evidence" value="ECO:0007669"/>
    <property type="project" value="InterPro"/>
</dbReference>
<comment type="cofactor">
    <cofactor evidence="1">
        <name>Mg(2+)</name>
        <dbReference type="ChEBI" id="CHEBI:18420"/>
    </cofactor>
</comment>
<evidence type="ECO:0000256" key="10">
    <source>
        <dbReference type="ARBA" id="ARBA00049117"/>
    </source>
</evidence>
<dbReference type="InterPro" id="IPR002452">
    <property type="entry name" value="Alpha_tubulin"/>
</dbReference>
<comment type="subcellular location">
    <subcellularLocation>
        <location evidence="2">Cytoplasm</location>
        <location evidence="2">Cytoskeleton</location>
    </subcellularLocation>
</comment>
<keyword evidence="13" id="KW-1185">Reference proteome</keyword>
<feature type="domain" description="Tubulin/FtsZ GTPase" evidence="11">
    <location>
        <begin position="8"/>
        <end position="118"/>
    </location>
</feature>
<dbReference type="EMBL" id="CAAGRJ010004517">
    <property type="protein sequence ID" value="VFV22531.1"/>
    <property type="molecule type" value="Genomic_DNA"/>
</dbReference>
<dbReference type="PRINTS" id="PR01162">
    <property type="entry name" value="ALPHATUBULIN"/>
</dbReference>
<evidence type="ECO:0000256" key="5">
    <source>
        <dbReference type="ARBA" id="ARBA00022701"/>
    </source>
</evidence>
<proteinExistence type="inferred from homology"/>
<evidence type="ECO:0000256" key="8">
    <source>
        <dbReference type="ARBA" id="ARBA00023134"/>
    </source>
</evidence>
<dbReference type="GO" id="GO:0005200">
    <property type="term" value="F:structural constituent of cytoskeleton"/>
    <property type="evidence" value="ECO:0007669"/>
    <property type="project" value="InterPro"/>
</dbReference>
<dbReference type="InterPro" id="IPR036525">
    <property type="entry name" value="Tubulin/FtsZ_GTPase_sf"/>
</dbReference>
<keyword evidence="9" id="KW-0206">Cytoskeleton</keyword>
<evidence type="ECO:0000256" key="7">
    <source>
        <dbReference type="ARBA" id="ARBA00022801"/>
    </source>
</evidence>
<evidence type="ECO:0000256" key="9">
    <source>
        <dbReference type="ARBA" id="ARBA00023212"/>
    </source>
</evidence>
<dbReference type="InterPro" id="IPR003008">
    <property type="entry name" value="Tubulin_FtsZ_GTPase"/>
</dbReference>
<feature type="non-terminal residue" evidence="12">
    <location>
        <position position="1"/>
    </location>
</feature>
<dbReference type="SUPFAM" id="SSF52490">
    <property type="entry name" value="Tubulin nucleotide-binding domain-like"/>
    <property type="match status" value="1"/>
</dbReference>
<evidence type="ECO:0000256" key="2">
    <source>
        <dbReference type="ARBA" id="ARBA00004245"/>
    </source>
</evidence>
<evidence type="ECO:0000256" key="3">
    <source>
        <dbReference type="ARBA" id="ARBA00009636"/>
    </source>
</evidence>
<keyword evidence="5" id="KW-0493">Microtubule</keyword>
<evidence type="ECO:0000259" key="11">
    <source>
        <dbReference type="Pfam" id="PF00091"/>
    </source>
</evidence>
<evidence type="ECO:0000313" key="12">
    <source>
        <dbReference type="EMBL" id="VFV22531.1"/>
    </source>
</evidence>
<dbReference type="PANTHER" id="PTHR11588">
    <property type="entry name" value="TUBULIN"/>
    <property type="match status" value="1"/>
</dbReference>
<evidence type="ECO:0000256" key="6">
    <source>
        <dbReference type="ARBA" id="ARBA00022741"/>
    </source>
</evidence>
<dbReference type="Pfam" id="PF00091">
    <property type="entry name" value="Tubulin"/>
    <property type="match status" value="1"/>
</dbReference>
<keyword evidence="4" id="KW-0963">Cytoplasm</keyword>
<evidence type="ECO:0000256" key="4">
    <source>
        <dbReference type="ARBA" id="ARBA00022490"/>
    </source>
</evidence>
<dbReference type="Proteomes" id="UP000386466">
    <property type="component" value="Unassembled WGS sequence"/>
</dbReference>
<evidence type="ECO:0000256" key="1">
    <source>
        <dbReference type="ARBA" id="ARBA00001946"/>
    </source>
</evidence>
<dbReference type="GO" id="GO:0016787">
    <property type="term" value="F:hydrolase activity"/>
    <property type="evidence" value="ECO:0007669"/>
    <property type="project" value="UniProtKB-KW"/>
</dbReference>
<accession>A0A485MNE9</accession>
<comment type="catalytic activity">
    <reaction evidence="10">
        <text>GTP + H2O = GDP + phosphate + H(+)</text>
        <dbReference type="Rhea" id="RHEA:19669"/>
        <dbReference type="ChEBI" id="CHEBI:15377"/>
        <dbReference type="ChEBI" id="CHEBI:15378"/>
        <dbReference type="ChEBI" id="CHEBI:37565"/>
        <dbReference type="ChEBI" id="CHEBI:43474"/>
        <dbReference type="ChEBI" id="CHEBI:58189"/>
    </reaction>
    <physiologicalReaction direction="left-to-right" evidence="10">
        <dbReference type="Rhea" id="RHEA:19670"/>
    </physiologicalReaction>
</comment>
<reference evidence="12 13" key="1">
    <citation type="submission" date="2019-01" db="EMBL/GenBank/DDBJ databases">
        <authorList>
            <person name="Alioto T."/>
            <person name="Alioto T."/>
        </authorList>
    </citation>
    <scope>NUCLEOTIDE SEQUENCE [LARGE SCALE GENOMIC DNA]</scope>
</reference>
<dbReference type="AlphaFoldDB" id="A0A485MNE9"/>
<keyword evidence="7" id="KW-0378">Hydrolase</keyword>
<keyword evidence="8" id="KW-0342">GTP-binding</keyword>
<sequence>SVATTHNCITIYVGQADVQISNVYWSSIACNTASNPMARCQLTEDDSFNIFFSEVGAGKCVRKVVFIDLEPTVIGDVYTGTYCQLFHPGQLITGKENAANNYAQGHYTTGKEIIDLILD</sequence>
<comment type="similarity">
    <text evidence="3">Belongs to the tubulin family.</text>
</comment>
<dbReference type="GO" id="GO:0005874">
    <property type="term" value="C:microtubule"/>
    <property type="evidence" value="ECO:0007669"/>
    <property type="project" value="UniProtKB-KW"/>
</dbReference>
<protein>
    <submittedName>
        <fullName evidence="12">Tubulin alpha-1d chain</fullName>
    </submittedName>
</protein>